<evidence type="ECO:0000259" key="4">
    <source>
        <dbReference type="PROSITE" id="PS50011"/>
    </source>
</evidence>
<dbReference type="PROSITE" id="PS50011">
    <property type="entry name" value="PROTEIN_KINASE_DOM"/>
    <property type="match status" value="1"/>
</dbReference>
<protein>
    <submittedName>
        <fullName evidence="5">15887_t:CDS:1</fullName>
    </submittedName>
</protein>
<feature type="region of interest" description="Disordered" evidence="3">
    <location>
        <begin position="564"/>
        <end position="829"/>
    </location>
</feature>
<dbReference type="Gene3D" id="1.25.40.20">
    <property type="entry name" value="Ankyrin repeat-containing domain"/>
    <property type="match status" value="1"/>
</dbReference>
<dbReference type="InterPro" id="IPR011009">
    <property type="entry name" value="Kinase-like_dom_sf"/>
</dbReference>
<feature type="compositionally biased region" description="Polar residues" evidence="3">
    <location>
        <begin position="749"/>
        <end position="769"/>
    </location>
</feature>
<dbReference type="OrthoDB" id="2442332at2759"/>
<dbReference type="PANTHER" id="PTHR43272">
    <property type="entry name" value="LONG-CHAIN-FATTY-ACID--COA LIGASE"/>
    <property type="match status" value="1"/>
</dbReference>
<evidence type="ECO:0000256" key="2">
    <source>
        <dbReference type="ARBA" id="ARBA00022840"/>
    </source>
</evidence>
<keyword evidence="2" id="KW-0067">ATP-binding</keyword>
<name>A0A9N9GGB0_9GLOM</name>
<organism evidence="5 6">
    <name type="scientific">Acaulospora morrowiae</name>
    <dbReference type="NCBI Taxonomy" id="94023"/>
    <lineage>
        <taxon>Eukaryota</taxon>
        <taxon>Fungi</taxon>
        <taxon>Fungi incertae sedis</taxon>
        <taxon>Mucoromycota</taxon>
        <taxon>Glomeromycotina</taxon>
        <taxon>Glomeromycetes</taxon>
        <taxon>Diversisporales</taxon>
        <taxon>Acaulosporaceae</taxon>
        <taxon>Acaulospora</taxon>
    </lineage>
</organism>
<dbReference type="Gene3D" id="3.40.50.12780">
    <property type="entry name" value="N-terminal domain of ligase-like"/>
    <property type="match status" value="1"/>
</dbReference>
<keyword evidence="6" id="KW-1185">Reference proteome</keyword>
<dbReference type="SUPFAM" id="SSF56112">
    <property type="entry name" value="Protein kinase-like (PK-like)"/>
    <property type="match status" value="1"/>
</dbReference>
<evidence type="ECO:0000313" key="5">
    <source>
        <dbReference type="EMBL" id="CAG8604195.1"/>
    </source>
</evidence>
<feature type="compositionally biased region" description="Polar residues" evidence="3">
    <location>
        <begin position="806"/>
        <end position="818"/>
    </location>
</feature>
<feature type="compositionally biased region" description="Polar residues" evidence="3">
    <location>
        <begin position="681"/>
        <end position="699"/>
    </location>
</feature>
<dbReference type="InterPro" id="IPR042099">
    <property type="entry name" value="ANL_N_sf"/>
</dbReference>
<dbReference type="SUPFAM" id="SSF56801">
    <property type="entry name" value="Acetyl-CoA synthetase-like"/>
    <property type="match status" value="1"/>
</dbReference>
<dbReference type="GO" id="GO:0005783">
    <property type="term" value="C:endoplasmic reticulum"/>
    <property type="evidence" value="ECO:0007669"/>
    <property type="project" value="TreeGrafter"/>
</dbReference>
<dbReference type="PRINTS" id="PR00109">
    <property type="entry name" value="TYRKINASE"/>
</dbReference>
<dbReference type="GO" id="GO:0016020">
    <property type="term" value="C:membrane"/>
    <property type="evidence" value="ECO:0007669"/>
    <property type="project" value="TreeGrafter"/>
</dbReference>
<accession>A0A9N9GGB0</accession>
<dbReference type="GO" id="GO:0004672">
    <property type="term" value="F:protein kinase activity"/>
    <property type="evidence" value="ECO:0007669"/>
    <property type="project" value="InterPro"/>
</dbReference>
<dbReference type="InterPro" id="IPR000873">
    <property type="entry name" value="AMP-dep_synth/lig_dom"/>
</dbReference>
<dbReference type="InterPro" id="IPR001245">
    <property type="entry name" value="Ser-Thr/Tyr_kinase_cat_dom"/>
</dbReference>
<sequence length="1167" mass="132214">NSLWDMLVFNRVKAKLGGRVRVIVTGGGHVSQSTLDFLRITVGCQVIQVYGLTQCSGVVTVNVFYDYQSDGDHSHCGGPLPCNEIKLVDCLEKGYSVEDLPNPRGEICVRGTNVMKGYYKKAEETSQAIDADRWLRTGDIGMILPNGTLRIIDRKSWLQDSIKNGLIKFFDFSEFSDVKVVARGAFGEVSKAYWNSGEKTVALKTLYNSPELENDQAFNDFINEFQLIRSVDFHDNVIRFFGLSQDITNNRYFMVLQYANGGNLRDFLRKNHKDLDWSKRIEMGINIASGLKCIHERGIVHRDLHSKNILVHDGKMMITDFGLSKAGQANSNSAVVGMAGYVEPQCFSNSKHIYKRDKKSDIYSLGVLLWEISSGVPPFKDLEMLQIIKAVEVGAREEPVEGTPIDYLKIYESAWNQDPSQRPEIEQIRRDLENVRLSPVYDNNYRASLKPSLQTLAHQGKIQYLPPQNQGPYSNNPSPLQPPQMNNVASYQATPSGGNNIYNGLPNQAYNVQEYPPQGLAKNQAYNVQEYPPQGLAKNQAYNVQGYPLQSSDRNQAYNVTGHVPQSLDQNQNPYRPSQNSSRRSSVQQDEPSNSFPGARQENVQVASRPQRTTSIPTNYYKNGNNAYPSVTPNNPSGLISPQSRPQQINYNTPPNINDTYNQNLMYSQKRPYPPPGHNVNPVQSAYGHSQPQNTTQKPVHSDGMIHHNNNNSYSNRPPPPPPHHYYPNSNPPISQQQPNYSYPGDLIHSQNAYNYDPQSEYSSSNYEHSQQQNYPPQSQSSQNQFPHNNYQPGNGSYAYPISQGLPLSNQSDHQGQQIPRKKVDRSRYPNMKPCTEVLNKYIESNHTLKGFVMPEECNAAIHLGVGDAEGLQFHLDSGDDVNRNYDYNGFCEPLTHIATFNCKGQKLNLMLKILKYNNADFGIKNMQKKTAFHRLHDNTGFRRLFKEDEEKYVRRMTEAIEILCENHCPINARDKDGRTVLSYFLAEKHGKSESQQSIISTLLKMGANPNLSCTIKGLGQTFYAPTALFLAIEFEWPISLIELLMKKGADARKWDATNKMNILGLAVQKRKQDLIKWLLDHISCLSEPESIKAAKRKTSLTQSMLMSWRGRKTKDNLENYPLIDVNVDADDEDSEKPWFIDAVNKKYEEHKQQKEDDSGKNDSKEK</sequence>
<feature type="non-terminal residue" evidence="5">
    <location>
        <position position="1167"/>
    </location>
</feature>
<dbReference type="InterPro" id="IPR036770">
    <property type="entry name" value="Ankyrin_rpt-contain_sf"/>
</dbReference>
<keyword evidence="1" id="KW-0547">Nucleotide-binding</keyword>
<feature type="compositionally biased region" description="Polar residues" evidence="3">
    <location>
        <begin position="590"/>
        <end position="667"/>
    </location>
</feature>
<reference evidence="5" key="1">
    <citation type="submission" date="2021-06" db="EMBL/GenBank/DDBJ databases">
        <authorList>
            <person name="Kallberg Y."/>
            <person name="Tangrot J."/>
            <person name="Rosling A."/>
        </authorList>
    </citation>
    <scope>NUCLEOTIDE SEQUENCE</scope>
    <source>
        <strain evidence="5">CL551</strain>
    </source>
</reference>
<dbReference type="GO" id="GO:0004467">
    <property type="term" value="F:long-chain fatty acid-CoA ligase activity"/>
    <property type="evidence" value="ECO:0007669"/>
    <property type="project" value="TreeGrafter"/>
</dbReference>
<dbReference type="PANTHER" id="PTHR43272:SF33">
    <property type="entry name" value="AMP-BINDING DOMAIN-CONTAINING PROTEIN-RELATED"/>
    <property type="match status" value="1"/>
</dbReference>
<proteinExistence type="predicted"/>
<dbReference type="InterPro" id="IPR000719">
    <property type="entry name" value="Prot_kinase_dom"/>
</dbReference>
<feature type="compositionally biased region" description="Polar residues" evidence="3">
    <location>
        <begin position="466"/>
        <end position="494"/>
    </location>
</feature>
<dbReference type="EMBL" id="CAJVPV010006384">
    <property type="protein sequence ID" value="CAG8604195.1"/>
    <property type="molecule type" value="Genomic_DNA"/>
</dbReference>
<dbReference type="Gene3D" id="1.10.510.10">
    <property type="entry name" value="Transferase(Phosphotransferase) domain 1"/>
    <property type="match status" value="1"/>
</dbReference>
<dbReference type="GO" id="GO:0005524">
    <property type="term" value="F:ATP binding"/>
    <property type="evidence" value="ECO:0007669"/>
    <property type="project" value="UniProtKB-KW"/>
</dbReference>
<feature type="compositionally biased region" description="Low complexity" evidence="3">
    <location>
        <begin position="726"/>
        <end position="744"/>
    </location>
</feature>
<feature type="compositionally biased region" description="Low complexity" evidence="3">
    <location>
        <begin position="576"/>
        <end position="589"/>
    </location>
</feature>
<comment type="caution">
    <text evidence="5">The sequence shown here is derived from an EMBL/GenBank/DDBJ whole genome shotgun (WGS) entry which is preliminary data.</text>
</comment>
<feature type="region of interest" description="Disordered" evidence="3">
    <location>
        <begin position="464"/>
        <end position="494"/>
    </location>
</feature>
<evidence type="ECO:0000313" key="6">
    <source>
        <dbReference type="Proteomes" id="UP000789342"/>
    </source>
</evidence>
<dbReference type="SUPFAM" id="SSF48403">
    <property type="entry name" value="Ankyrin repeat"/>
    <property type="match status" value="1"/>
</dbReference>
<evidence type="ECO:0000256" key="3">
    <source>
        <dbReference type="SAM" id="MobiDB-lite"/>
    </source>
</evidence>
<feature type="compositionally biased region" description="Low complexity" evidence="3">
    <location>
        <begin position="770"/>
        <end position="790"/>
    </location>
</feature>
<feature type="domain" description="Protein kinase" evidence="4">
    <location>
        <begin position="175"/>
        <end position="441"/>
    </location>
</feature>
<gene>
    <name evidence="5" type="ORF">AMORRO_LOCUS7915</name>
</gene>
<evidence type="ECO:0000256" key="1">
    <source>
        <dbReference type="ARBA" id="ARBA00022741"/>
    </source>
</evidence>
<dbReference type="Pfam" id="PF07714">
    <property type="entry name" value="PK_Tyr_Ser-Thr"/>
    <property type="match status" value="1"/>
</dbReference>
<dbReference type="AlphaFoldDB" id="A0A9N9GGB0"/>
<dbReference type="Proteomes" id="UP000789342">
    <property type="component" value="Unassembled WGS sequence"/>
</dbReference>
<dbReference type="Pfam" id="PF00501">
    <property type="entry name" value="AMP-binding"/>
    <property type="match status" value="1"/>
</dbReference>